<proteinExistence type="predicted"/>
<protein>
    <submittedName>
        <fullName evidence="1">Uncharacterized protein</fullName>
    </submittedName>
</protein>
<sequence length="416" mass="45367">MRSLILAALPALAGLAQGSKTGSELAALIEAQPPFTGPMPGHFVNRLPLKQFYSNATITKRGVDNDTDVGVPKRRDRIMRSHGKQPAYSFNVTHPKLYHHGEDVKFDPPYLNVTERRHFAKRDADCVSQELAAATDVKILNETSAAPGSFGAVYGKDSVANMVASLEPWWETSFLALDSAVESNTYMGMYVLDGYEPEFCALICNEDERCMGINIFVERSPVVVPGPNCPNPPGMAVVKCVLFSSAVTTESATNKGQFLGPKDANGKAFHVLIESSNGYSRRAPQIRHFIGPHPFSGLPNEDIEDKKLIGTTFFNQVYNATLCAEVCTNITTVDKAKALDTKVGNATSPIRYTPCNSFSAFVIENHSVPAGMGCLFRSGGGAPLEGNTTTTDVGDYELTYKNVWVYELRPRDRGRI</sequence>
<keyword evidence="2" id="KW-1185">Reference proteome</keyword>
<accession>A0ACC2YSW0</accession>
<name>A0ACC2YSW0_9PEZI</name>
<comment type="caution">
    <text evidence="1">The sequence shown here is derived from an EMBL/GenBank/DDBJ whole genome shotgun (WGS) entry which is preliminary data.</text>
</comment>
<dbReference type="EMBL" id="JAPDRP010000021">
    <property type="protein sequence ID" value="KAJ9638331.1"/>
    <property type="molecule type" value="Genomic_DNA"/>
</dbReference>
<dbReference type="Proteomes" id="UP001172680">
    <property type="component" value="Unassembled WGS sequence"/>
</dbReference>
<reference evidence="1" key="1">
    <citation type="submission" date="2022-10" db="EMBL/GenBank/DDBJ databases">
        <title>Culturing micro-colonial fungi from biological soil crusts in the Mojave desert and describing Neophaeococcomyces mojavensis, and introducing the new genera and species Taxawa tesnikishii.</title>
        <authorList>
            <person name="Kurbessoian T."/>
            <person name="Stajich J.E."/>
        </authorList>
    </citation>
    <scope>NUCLEOTIDE SEQUENCE</scope>
    <source>
        <strain evidence="1">JES_115</strain>
    </source>
</reference>
<evidence type="ECO:0000313" key="2">
    <source>
        <dbReference type="Proteomes" id="UP001172680"/>
    </source>
</evidence>
<organism evidence="1 2">
    <name type="scientific">Coniosporium tulheliwenetii</name>
    <dbReference type="NCBI Taxonomy" id="3383036"/>
    <lineage>
        <taxon>Eukaryota</taxon>
        <taxon>Fungi</taxon>
        <taxon>Dikarya</taxon>
        <taxon>Ascomycota</taxon>
        <taxon>Pezizomycotina</taxon>
        <taxon>Dothideomycetes</taxon>
        <taxon>Dothideomycetes incertae sedis</taxon>
        <taxon>Coniosporium</taxon>
    </lineage>
</organism>
<gene>
    <name evidence="1" type="ORF">H2199_007018</name>
</gene>
<evidence type="ECO:0000313" key="1">
    <source>
        <dbReference type="EMBL" id="KAJ9638331.1"/>
    </source>
</evidence>